<evidence type="ECO:0000313" key="2">
    <source>
        <dbReference type="Proteomes" id="UP000265520"/>
    </source>
</evidence>
<dbReference type="AlphaFoldDB" id="A0A392RBH7"/>
<sequence>MSKRAADIPSPLRPGKSVTNAEVSAALKEFLVSPATKPWKTKSSDVMF</sequence>
<organism evidence="1 2">
    <name type="scientific">Trifolium medium</name>
    <dbReference type="NCBI Taxonomy" id="97028"/>
    <lineage>
        <taxon>Eukaryota</taxon>
        <taxon>Viridiplantae</taxon>
        <taxon>Streptophyta</taxon>
        <taxon>Embryophyta</taxon>
        <taxon>Tracheophyta</taxon>
        <taxon>Spermatophyta</taxon>
        <taxon>Magnoliopsida</taxon>
        <taxon>eudicotyledons</taxon>
        <taxon>Gunneridae</taxon>
        <taxon>Pentapetalae</taxon>
        <taxon>rosids</taxon>
        <taxon>fabids</taxon>
        <taxon>Fabales</taxon>
        <taxon>Fabaceae</taxon>
        <taxon>Papilionoideae</taxon>
        <taxon>50 kb inversion clade</taxon>
        <taxon>NPAAA clade</taxon>
        <taxon>Hologalegina</taxon>
        <taxon>IRL clade</taxon>
        <taxon>Trifolieae</taxon>
        <taxon>Trifolium</taxon>
    </lineage>
</organism>
<dbReference type="Proteomes" id="UP000265520">
    <property type="component" value="Unassembled WGS sequence"/>
</dbReference>
<reference evidence="1 2" key="1">
    <citation type="journal article" date="2018" name="Front. Plant Sci.">
        <title>Red Clover (Trifolium pratense) and Zigzag Clover (T. medium) - A Picture of Genomic Similarities and Differences.</title>
        <authorList>
            <person name="Dluhosova J."/>
            <person name="Istvanek J."/>
            <person name="Nedelnik J."/>
            <person name="Repkova J."/>
        </authorList>
    </citation>
    <scope>NUCLEOTIDE SEQUENCE [LARGE SCALE GENOMIC DNA]</scope>
    <source>
        <strain evidence="2">cv. 10/8</strain>
        <tissue evidence="1">Leaf</tissue>
    </source>
</reference>
<comment type="caution">
    <text evidence="1">The sequence shown here is derived from an EMBL/GenBank/DDBJ whole genome shotgun (WGS) entry which is preliminary data.</text>
</comment>
<dbReference type="EMBL" id="LXQA010205279">
    <property type="protein sequence ID" value="MCI33547.1"/>
    <property type="molecule type" value="Genomic_DNA"/>
</dbReference>
<keyword evidence="2" id="KW-1185">Reference proteome</keyword>
<feature type="non-terminal residue" evidence="1">
    <location>
        <position position="48"/>
    </location>
</feature>
<evidence type="ECO:0000313" key="1">
    <source>
        <dbReference type="EMBL" id="MCI33547.1"/>
    </source>
</evidence>
<protein>
    <submittedName>
        <fullName evidence="1">Uncharacterized protein</fullName>
    </submittedName>
</protein>
<accession>A0A392RBH7</accession>
<name>A0A392RBH7_9FABA</name>
<proteinExistence type="predicted"/>